<dbReference type="GO" id="GO:0009002">
    <property type="term" value="F:serine-type D-Ala-D-Ala carboxypeptidase activity"/>
    <property type="evidence" value="ECO:0007669"/>
    <property type="project" value="UniProtKB-EC"/>
</dbReference>
<reference evidence="3" key="1">
    <citation type="submission" date="2020-10" db="EMBL/GenBank/DDBJ databases">
        <authorList>
            <person name="Gilroy R."/>
        </authorList>
    </citation>
    <scope>NUCLEOTIDE SEQUENCE</scope>
    <source>
        <strain evidence="3">20514</strain>
    </source>
</reference>
<dbReference type="GO" id="GO:0006508">
    <property type="term" value="P:proteolysis"/>
    <property type="evidence" value="ECO:0007669"/>
    <property type="project" value="InterPro"/>
</dbReference>
<dbReference type="AlphaFoldDB" id="A0A9D9EM37"/>
<proteinExistence type="inferred from homology"/>
<organism evidence="3 4">
    <name type="scientific">Candidatus Cryptobacteroides merdigallinarum</name>
    <dbReference type="NCBI Taxonomy" id="2840770"/>
    <lineage>
        <taxon>Bacteria</taxon>
        <taxon>Pseudomonadati</taxon>
        <taxon>Bacteroidota</taxon>
        <taxon>Bacteroidia</taxon>
        <taxon>Bacteroidales</taxon>
        <taxon>Candidatus Cryptobacteroides</taxon>
    </lineage>
</organism>
<dbReference type="GO" id="GO:0000270">
    <property type="term" value="P:peptidoglycan metabolic process"/>
    <property type="evidence" value="ECO:0007669"/>
    <property type="project" value="TreeGrafter"/>
</dbReference>
<evidence type="ECO:0000256" key="1">
    <source>
        <dbReference type="ARBA" id="ARBA00006096"/>
    </source>
</evidence>
<reference evidence="3" key="2">
    <citation type="journal article" date="2021" name="PeerJ">
        <title>Extensive microbial diversity within the chicken gut microbiome revealed by metagenomics and culture.</title>
        <authorList>
            <person name="Gilroy R."/>
            <person name="Ravi A."/>
            <person name="Getino M."/>
            <person name="Pursley I."/>
            <person name="Horton D.L."/>
            <person name="Alikhan N.F."/>
            <person name="Baker D."/>
            <person name="Gharbi K."/>
            <person name="Hall N."/>
            <person name="Watson M."/>
            <person name="Adriaenssens E.M."/>
            <person name="Foster-Nyarko E."/>
            <person name="Jarju S."/>
            <person name="Secka A."/>
            <person name="Antonio M."/>
            <person name="Oren A."/>
            <person name="Chaudhuri R.R."/>
            <person name="La Ragione R."/>
            <person name="Hildebrand F."/>
            <person name="Pallen M.J."/>
        </authorList>
    </citation>
    <scope>NUCLEOTIDE SEQUENCE</scope>
    <source>
        <strain evidence="3">20514</strain>
    </source>
</reference>
<sequence length="481" mass="51662">MSGQEIQPRQTGLQDYAGVLSGELGSAVTGLLALTPAGDTIAAFNPETLFIPASNMKLITTGLALDVLGSGYVYETSIGYSGTIREGTLHGDLYISGGGDPTLASDDSIAVLLPELFGQWTEFVKDAGITAIDGHVIGDGRYFGTDMPEEQTWQWDDCGTYYGAGISGLNFFGNVQSFDVKPGENPGDAVSIKESFPVCPWMEYRFMCTTGEEGTGDRLYYYTSDLGPYGEMRGTFAAGRPGKTLDCSNKFPAYTCAAYFCEWLENAGIECKGGPADTGYFMPEDGLCSREDITPAGKTVSPELARIAFETNHESNNLYAEILYHTIGKEVCGSGDFAPSLKAVQECLKGMGLDPAEVCIQDGSGLSRHNLLSPSFICSFLSAMEGRPEFGAFLRTLPSPGSEGTMKSVMPGYDRSITSRIRLKSGSMSGVKCFSGYIFPEGGGEPAVFSIMINNSLLSQYRMQRITDRLLYLLACGYGAQ</sequence>
<protein>
    <submittedName>
        <fullName evidence="3">D-alanyl-D-alanine carboxypeptidase/D-alanyl-D-alanine-endopeptidase</fullName>
        <ecNumber evidence="3">3.4.16.4</ecNumber>
    </submittedName>
</protein>
<evidence type="ECO:0000256" key="2">
    <source>
        <dbReference type="ARBA" id="ARBA00022801"/>
    </source>
</evidence>
<dbReference type="PANTHER" id="PTHR30023">
    <property type="entry name" value="D-ALANYL-D-ALANINE CARBOXYPEPTIDASE"/>
    <property type="match status" value="1"/>
</dbReference>
<dbReference type="Proteomes" id="UP000810252">
    <property type="component" value="Unassembled WGS sequence"/>
</dbReference>
<dbReference type="InterPro" id="IPR012338">
    <property type="entry name" value="Beta-lactam/transpept-like"/>
</dbReference>
<dbReference type="EC" id="3.4.16.4" evidence="3"/>
<keyword evidence="3" id="KW-0121">Carboxypeptidase</keyword>
<keyword evidence="2 3" id="KW-0378">Hydrolase</keyword>
<name>A0A9D9EM37_9BACT</name>
<comment type="caution">
    <text evidence="3">The sequence shown here is derived from an EMBL/GenBank/DDBJ whole genome shotgun (WGS) entry which is preliminary data.</text>
</comment>
<keyword evidence="3" id="KW-0645">Protease</keyword>
<evidence type="ECO:0000313" key="4">
    <source>
        <dbReference type="Proteomes" id="UP000810252"/>
    </source>
</evidence>
<dbReference type="PRINTS" id="PR00922">
    <property type="entry name" value="DADACBPTASE3"/>
</dbReference>
<gene>
    <name evidence="3" type="primary">dacB</name>
    <name evidence="3" type="ORF">IAC29_09255</name>
</gene>
<dbReference type="EMBL" id="JADIMQ010000132">
    <property type="protein sequence ID" value="MBO8449438.1"/>
    <property type="molecule type" value="Genomic_DNA"/>
</dbReference>
<dbReference type="SUPFAM" id="SSF56601">
    <property type="entry name" value="beta-lactamase/transpeptidase-like"/>
    <property type="match status" value="1"/>
</dbReference>
<dbReference type="Gene3D" id="3.50.80.20">
    <property type="entry name" value="D-Ala-D-Ala carboxypeptidase C, peptidase S13"/>
    <property type="match status" value="1"/>
</dbReference>
<dbReference type="PANTHER" id="PTHR30023:SF0">
    <property type="entry name" value="PENICILLIN-SENSITIVE CARBOXYPEPTIDASE A"/>
    <property type="match status" value="1"/>
</dbReference>
<dbReference type="Pfam" id="PF02113">
    <property type="entry name" value="Peptidase_S13"/>
    <property type="match status" value="1"/>
</dbReference>
<comment type="similarity">
    <text evidence="1">Belongs to the peptidase S13 family.</text>
</comment>
<dbReference type="NCBIfam" id="TIGR00666">
    <property type="entry name" value="PBP4"/>
    <property type="match status" value="1"/>
</dbReference>
<evidence type="ECO:0000313" key="3">
    <source>
        <dbReference type="EMBL" id="MBO8449438.1"/>
    </source>
</evidence>
<accession>A0A9D9EM37</accession>
<dbReference type="Gene3D" id="3.40.710.10">
    <property type="entry name" value="DD-peptidase/beta-lactamase superfamily"/>
    <property type="match status" value="1"/>
</dbReference>
<dbReference type="InterPro" id="IPR000667">
    <property type="entry name" value="Peptidase_S13"/>
</dbReference>